<dbReference type="OrthoDB" id="2416445at2759"/>
<feature type="region of interest" description="Disordered" evidence="1">
    <location>
        <begin position="1"/>
        <end position="22"/>
    </location>
</feature>
<accession>A0A397TQM7</accession>
<evidence type="ECO:0000313" key="3">
    <source>
        <dbReference type="Proteomes" id="UP000265703"/>
    </source>
</evidence>
<evidence type="ECO:0000256" key="1">
    <source>
        <dbReference type="SAM" id="MobiDB-lite"/>
    </source>
</evidence>
<sequence>MEENLNKLLENPNDIKRTTNKREKTSINISYKKEYKTGGSTKNCMKKITKKHNESHSLKLIYELDSKFDMPDSKNIKAMIHIAYNYTFKALADLYTYISKNIKNSIEEILGKWNLQSKVYFITISVKSMDGIEWHACVLHTPKQTKKLEDVQKSLNKGNNNEIAKCGGIVFIMCEWNLIQNLVDVLEPFAKATDYLGGSSYCTYSIINPVIEEIKGRLTRYSLQLSSPPLLPLPVTDEELLCDKVEELKLEGHSDSQSPLNSNHSNFIKPKSRVKYKNSVFTKFQKSGPMAIDDKVQEYLKLDEIDWKENPFTWWAHNEKEYHGTKKD</sequence>
<dbReference type="AlphaFoldDB" id="A0A397TQM7"/>
<feature type="compositionally biased region" description="Low complexity" evidence="1">
    <location>
        <begin position="1"/>
        <end position="11"/>
    </location>
</feature>
<dbReference type="SUPFAM" id="SSF53098">
    <property type="entry name" value="Ribonuclease H-like"/>
    <property type="match status" value="1"/>
</dbReference>
<reference evidence="2 3" key="1">
    <citation type="submission" date="2018-06" db="EMBL/GenBank/DDBJ databases">
        <title>Comparative genomics reveals the genomic features of Rhizophagus irregularis, R. cerebriforme, R. diaphanum and Gigaspora rosea, and their symbiotic lifestyle signature.</title>
        <authorList>
            <person name="Morin E."/>
            <person name="San Clemente H."/>
            <person name="Chen E.C.H."/>
            <person name="De La Providencia I."/>
            <person name="Hainaut M."/>
            <person name="Kuo A."/>
            <person name="Kohler A."/>
            <person name="Murat C."/>
            <person name="Tang N."/>
            <person name="Roy S."/>
            <person name="Loubradou J."/>
            <person name="Henrissat B."/>
            <person name="Grigoriev I.V."/>
            <person name="Corradi N."/>
            <person name="Roux C."/>
            <person name="Martin F.M."/>
        </authorList>
    </citation>
    <scope>NUCLEOTIDE SEQUENCE [LARGE SCALE GENOMIC DNA]</scope>
    <source>
        <strain evidence="2 3">DAOM 227022</strain>
    </source>
</reference>
<evidence type="ECO:0000313" key="2">
    <source>
        <dbReference type="EMBL" id="RIA97341.1"/>
    </source>
</evidence>
<dbReference type="InterPro" id="IPR012337">
    <property type="entry name" value="RNaseH-like_sf"/>
</dbReference>
<dbReference type="Proteomes" id="UP000265703">
    <property type="component" value="Unassembled WGS sequence"/>
</dbReference>
<dbReference type="EMBL" id="QKYT01000031">
    <property type="protein sequence ID" value="RIA97341.1"/>
    <property type="molecule type" value="Genomic_DNA"/>
</dbReference>
<organism evidence="2 3">
    <name type="scientific">Glomus cerebriforme</name>
    <dbReference type="NCBI Taxonomy" id="658196"/>
    <lineage>
        <taxon>Eukaryota</taxon>
        <taxon>Fungi</taxon>
        <taxon>Fungi incertae sedis</taxon>
        <taxon>Mucoromycota</taxon>
        <taxon>Glomeromycotina</taxon>
        <taxon>Glomeromycetes</taxon>
        <taxon>Glomerales</taxon>
        <taxon>Glomeraceae</taxon>
        <taxon>Glomus</taxon>
    </lineage>
</organism>
<name>A0A397TQM7_9GLOM</name>
<feature type="compositionally biased region" description="Basic and acidic residues" evidence="1">
    <location>
        <begin position="13"/>
        <end position="22"/>
    </location>
</feature>
<protein>
    <submittedName>
        <fullName evidence="2">Uncharacterized protein</fullName>
    </submittedName>
</protein>
<keyword evidence="3" id="KW-1185">Reference proteome</keyword>
<comment type="caution">
    <text evidence="2">The sequence shown here is derived from an EMBL/GenBank/DDBJ whole genome shotgun (WGS) entry which is preliminary data.</text>
</comment>
<proteinExistence type="predicted"/>
<gene>
    <name evidence="2" type="ORF">C1645_814231</name>
</gene>